<evidence type="ECO:0000313" key="2">
    <source>
        <dbReference type="EnsemblPlants" id="KQK91739"/>
    </source>
</evidence>
<dbReference type="EnsemblPlants" id="KQK91739">
    <property type="protein sequence ID" value="KQK91739"/>
    <property type="gene ID" value="SETIT_038167mg"/>
</dbReference>
<protein>
    <submittedName>
        <fullName evidence="2">Uncharacterized protein</fullName>
    </submittedName>
</protein>
<keyword evidence="3" id="KW-1185">Reference proteome</keyword>
<dbReference type="InParanoid" id="K4AH10"/>
<evidence type="ECO:0000313" key="3">
    <source>
        <dbReference type="Proteomes" id="UP000004995"/>
    </source>
</evidence>
<dbReference type="Gramene" id="KQK91739">
    <property type="protein sequence ID" value="KQK91739"/>
    <property type="gene ID" value="SETIT_038167mg"/>
</dbReference>
<accession>K4AH10</accession>
<dbReference type="HOGENOM" id="CLU_2268508_0_0_1"/>
<dbReference type="EMBL" id="AGNK02006061">
    <property type="status" value="NOT_ANNOTATED_CDS"/>
    <property type="molecule type" value="Genomic_DNA"/>
</dbReference>
<sequence length="103" mass="11008">MWAMPRTAMGGIGDDAMGKGDGLTGTTRIGQRTWWRLERQRGGVGKRAIVDAGQGAIGDRSGMKSTAELYCELLRTESRIQCAHRGGCSAGSSSSSMIRVLFI</sequence>
<evidence type="ECO:0000256" key="1">
    <source>
        <dbReference type="SAM" id="MobiDB-lite"/>
    </source>
</evidence>
<reference evidence="3" key="1">
    <citation type="journal article" date="2012" name="Nat. Biotechnol.">
        <title>Reference genome sequence of the model plant Setaria.</title>
        <authorList>
            <person name="Bennetzen J.L."/>
            <person name="Schmutz J."/>
            <person name="Wang H."/>
            <person name="Percifield R."/>
            <person name="Hawkins J."/>
            <person name="Pontaroli A.C."/>
            <person name="Estep M."/>
            <person name="Feng L."/>
            <person name="Vaughn J.N."/>
            <person name="Grimwood J."/>
            <person name="Jenkins J."/>
            <person name="Barry K."/>
            <person name="Lindquist E."/>
            <person name="Hellsten U."/>
            <person name="Deshpande S."/>
            <person name="Wang X."/>
            <person name="Wu X."/>
            <person name="Mitros T."/>
            <person name="Triplett J."/>
            <person name="Yang X."/>
            <person name="Ye C.Y."/>
            <person name="Mauro-Herrera M."/>
            <person name="Wang L."/>
            <person name="Li P."/>
            <person name="Sharma M."/>
            <person name="Sharma R."/>
            <person name="Ronald P.C."/>
            <person name="Panaud O."/>
            <person name="Kellogg E.A."/>
            <person name="Brutnell T.P."/>
            <person name="Doust A.N."/>
            <person name="Tuskan G.A."/>
            <person name="Rokhsar D."/>
            <person name="Devos K.M."/>
        </authorList>
    </citation>
    <scope>NUCLEOTIDE SEQUENCE [LARGE SCALE GENOMIC DNA]</scope>
    <source>
        <strain evidence="3">cv. Yugu1</strain>
    </source>
</reference>
<organism evidence="2 3">
    <name type="scientific">Setaria italica</name>
    <name type="common">Foxtail millet</name>
    <name type="synonym">Panicum italicum</name>
    <dbReference type="NCBI Taxonomy" id="4555"/>
    <lineage>
        <taxon>Eukaryota</taxon>
        <taxon>Viridiplantae</taxon>
        <taxon>Streptophyta</taxon>
        <taxon>Embryophyta</taxon>
        <taxon>Tracheophyta</taxon>
        <taxon>Spermatophyta</taxon>
        <taxon>Magnoliopsida</taxon>
        <taxon>Liliopsida</taxon>
        <taxon>Poales</taxon>
        <taxon>Poaceae</taxon>
        <taxon>PACMAD clade</taxon>
        <taxon>Panicoideae</taxon>
        <taxon>Panicodae</taxon>
        <taxon>Paniceae</taxon>
        <taxon>Cenchrinae</taxon>
        <taxon>Setaria</taxon>
    </lineage>
</organism>
<dbReference type="Proteomes" id="UP000004995">
    <property type="component" value="Unassembled WGS sequence"/>
</dbReference>
<reference evidence="2" key="2">
    <citation type="submission" date="2018-08" db="UniProtKB">
        <authorList>
            <consortium name="EnsemblPlants"/>
        </authorList>
    </citation>
    <scope>IDENTIFICATION</scope>
    <source>
        <strain evidence="2">Yugu1</strain>
    </source>
</reference>
<feature type="region of interest" description="Disordered" evidence="1">
    <location>
        <begin position="1"/>
        <end position="25"/>
    </location>
</feature>
<dbReference type="AlphaFoldDB" id="K4AH10"/>
<proteinExistence type="predicted"/>
<name>K4AH10_SETIT</name>